<dbReference type="GO" id="GO:0000015">
    <property type="term" value="C:phosphopyruvate hydratase complex"/>
    <property type="evidence" value="ECO:0007669"/>
    <property type="project" value="InterPro"/>
</dbReference>
<dbReference type="UniPathway" id="UPA00109">
    <property type="reaction ID" value="UER00187"/>
</dbReference>
<protein>
    <recommendedName>
        <fullName evidence="3">phosphopyruvate hydratase</fullName>
        <ecNumber evidence="3">4.2.1.11</ecNumber>
    </recommendedName>
</protein>
<dbReference type="SUPFAM" id="SSF54928">
    <property type="entry name" value="RNA-binding domain, RBD"/>
    <property type="match status" value="1"/>
</dbReference>
<comment type="pathway">
    <text evidence="1">Carbohydrate degradation; glycolysis; pyruvate from D-glyceraldehyde 3-phosphate: step 4/5.</text>
</comment>
<keyword evidence="6" id="KW-0694">RNA-binding</keyword>
<dbReference type="Pfam" id="PF00076">
    <property type="entry name" value="RRM_1"/>
    <property type="match status" value="1"/>
</dbReference>
<dbReference type="InterPro" id="IPR012677">
    <property type="entry name" value="Nucleotide-bd_a/b_plait_sf"/>
</dbReference>
<comment type="similarity">
    <text evidence="2">Belongs to the enolase family.</text>
</comment>
<evidence type="ECO:0000256" key="3">
    <source>
        <dbReference type="ARBA" id="ARBA00012058"/>
    </source>
</evidence>
<dbReference type="AlphaFoldDB" id="A0A1R3K6J3"/>
<dbReference type="PANTHER" id="PTHR11902">
    <property type="entry name" value="ENOLASE"/>
    <property type="match status" value="1"/>
</dbReference>
<evidence type="ECO:0000256" key="5">
    <source>
        <dbReference type="ARBA" id="ARBA00023239"/>
    </source>
</evidence>
<evidence type="ECO:0000313" key="9">
    <source>
        <dbReference type="Proteomes" id="UP000187203"/>
    </source>
</evidence>
<dbReference type="InterPro" id="IPR000504">
    <property type="entry name" value="RRM_dom"/>
</dbReference>
<dbReference type="Pfam" id="PF00113">
    <property type="entry name" value="Enolase_C"/>
    <property type="match status" value="1"/>
</dbReference>
<dbReference type="GO" id="GO:0004634">
    <property type="term" value="F:phosphopyruvate hydratase activity"/>
    <property type="evidence" value="ECO:0007669"/>
    <property type="project" value="UniProtKB-EC"/>
</dbReference>
<evidence type="ECO:0000256" key="2">
    <source>
        <dbReference type="ARBA" id="ARBA00009604"/>
    </source>
</evidence>
<dbReference type="CDD" id="cd00590">
    <property type="entry name" value="RRM_SF"/>
    <property type="match status" value="1"/>
</dbReference>
<name>A0A1R3K6J3_9ROSI</name>
<reference evidence="9" key="1">
    <citation type="submission" date="2013-09" db="EMBL/GenBank/DDBJ databases">
        <title>Corchorus olitorius genome sequencing.</title>
        <authorList>
            <person name="Alam M."/>
            <person name="Haque M.S."/>
            <person name="Islam M.S."/>
            <person name="Emdad E.M."/>
            <person name="Islam M.M."/>
            <person name="Ahmed B."/>
            <person name="Halim A."/>
            <person name="Hossen Q.M.M."/>
            <person name="Hossain M.Z."/>
            <person name="Ahmed R."/>
            <person name="Khan M.M."/>
            <person name="Islam R."/>
            <person name="Rashid M.M."/>
            <person name="Khan S.A."/>
            <person name="Rahman M.S."/>
            <person name="Alam M."/>
            <person name="Yahiya A.S."/>
            <person name="Khan M.S."/>
            <person name="Azam M.S."/>
            <person name="Haque T."/>
            <person name="Lashkar M.Z.H."/>
            <person name="Akhand A.I."/>
            <person name="Morshed G."/>
            <person name="Roy S."/>
            <person name="Uddin K.S."/>
            <person name="Rabeya T."/>
            <person name="Hossain A.S."/>
            <person name="Chowdhury A."/>
            <person name="Snigdha A.R."/>
            <person name="Mortoza M.S."/>
            <person name="Matin S.A."/>
            <person name="Hoque S.M.E."/>
            <person name="Islam M.K."/>
            <person name="Roy D.K."/>
            <person name="Haider R."/>
            <person name="Moosa M.M."/>
            <person name="Elias S.M."/>
            <person name="Hasan A.M."/>
            <person name="Jahan S."/>
            <person name="Shafiuddin M."/>
            <person name="Mahmood N."/>
            <person name="Shommy N.S."/>
        </authorList>
    </citation>
    <scope>NUCLEOTIDE SEQUENCE [LARGE SCALE GENOMIC DNA]</scope>
    <source>
        <strain evidence="9">cv. O-4</strain>
    </source>
</reference>
<feature type="domain" description="RRM" evidence="7">
    <location>
        <begin position="102"/>
        <end position="158"/>
    </location>
</feature>
<evidence type="ECO:0000259" key="7">
    <source>
        <dbReference type="PROSITE" id="PS50102"/>
    </source>
</evidence>
<dbReference type="EC" id="4.2.1.11" evidence="3"/>
<dbReference type="GO" id="GO:0000287">
    <property type="term" value="F:magnesium ion binding"/>
    <property type="evidence" value="ECO:0007669"/>
    <property type="project" value="InterPro"/>
</dbReference>
<dbReference type="InterPro" id="IPR036849">
    <property type="entry name" value="Enolase-like_C_sf"/>
</dbReference>
<dbReference type="GO" id="GO:0006096">
    <property type="term" value="P:glycolytic process"/>
    <property type="evidence" value="ECO:0007669"/>
    <property type="project" value="UniProtKB-UniPathway"/>
</dbReference>
<dbReference type="PROSITE" id="PS50102">
    <property type="entry name" value="RRM"/>
    <property type="match status" value="1"/>
</dbReference>
<keyword evidence="9" id="KW-1185">Reference proteome</keyword>
<comment type="caution">
    <text evidence="8">The sequence shown here is derived from an EMBL/GenBank/DDBJ whole genome shotgun (WGS) entry which is preliminary data.</text>
</comment>
<dbReference type="SUPFAM" id="SSF51604">
    <property type="entry name" value="Enolase C-terminal domain-like"/>
    <property type="match status" value="1"/>
</dbReference>
<dbReference type="Gene3D" id="3.20.20.120">
    <property type="entry name" value="Enolase-like C-terminal domain"/>
    <property type="match status" value="1"/>
</dbReference>
<evidence type="ECO:0000313" key="8">
    <source>
        <dbReference type="EMBL" id="OMP02712.1"/>
    </source>
</evidence>
<evidence type="ECO:0000256" key="1">
    <source>
        <dbReference type="ARBA" id="ARBA00005031"/>
    </source>
</evidence>
<dbReference type="GO" id="GO:0003723">
    <property type="term" value="F:RNA binding"/>
    <property type="evidence" value="ECO:0007669"/>
    <property type="project" value="UniProtKB-UniRule"/>
</dbReference>
<keyword evidence="4" id="KW-0324">Glycolysis</keyword>
<dbReference type="InterPro" id="IPR000941">
    <property type="entry name" value="Enolase"/>
</dbReference>
<evidence type="ECO:0000256" key="6">
    <source>
        <dbReference type="PROSITE-ProRule" id="PRU00176"/>
    </source>
</evidence>
<evidence type="ECO:0000256" key="4">
    <source>
        <dbReference type="ARBA" id="ARBA00023152"/>
    </source>
</evidence>
<dbReference type="OrthoDB" id="1739814at2759"/>
<keyword evidence="5" id="KW-0456">Lyase</keyword>
<sequence>MASHHSGETEDTFIDDLSVSLAKGQIKIRAPCRSERLAKYNQLLRIEEELGVDAVYARASFRTSRFVQQNRPNRSAPSFVDLVTPESSSSASVNFVGEEDEKDIFVFKLNERVTVHGLRATFGRIGEITDIELFTHSHKSWGSAIIKFAQKELVSRAL</sequence>
<dbReference type="InterPro" id="IPR020810">
    <property type="entry name" value="Enolase_C"/>
</dbReference>
<dbReference type="EMBL" id="AWUE01014595">
    <property type="protein sequence ID" value="OMP02712.1"/>
    <property type="molecule type" value="Genomic_DNA"/>
</dbReference>
<dbReference type="STRING" id="93759.A0A1R3K6J3"/>
<organism evidence="8 9">
    <name type="scientific">Corchorus olitorius</name>
    <dbReference type="NCBI Taxonomy" id="93759"/>
    <lineage>
        <taxon>Eukaryota</taxon>
        <taxon>Viridiplantae</taxon>
        <taxon>Streptophyta</taxon>
        <taxon>Embryophyta</taxon>
        <taxon>Tracheophyta</taxon>
        <taxon>Spermatophyta</taxon>
        <taxon>Magnoliopsida</taxon>
        <taxon>eudicotyledons</taxon>
        <taxon>Gunneridae</taxon>
        <taxon>Pentapetalae</taxon>
        <taxon>rosids</taxon>
        <taxon>malvids</taxon>
        <taxon>Malvales</taxon>
        <taxon>Malvaceae</taxon>
        <taxon>Grewioideae</taxon>
        <taxon>Apeibeae</taxon>
        <taxon>Corchorus</taxon>
    </lineage>
</organism>
<proteinExistence type="inferred from homology"/>
<dbReference type="InterPro" id="IPR035979">
    <property type="entry name" value="RBD_domain_sf"/>
</dbReference>
<gene>
    <name evidence="8" type="ORF">COLO4_10882</name>
</gene>
<dbReference type="PANTHER" id="PTHR11902:SF1">
    <property type="entry name" value="ENOLASE"/>
    <property type="match status" value="1"/>
</dbReference>
<dbReference type="Gene3D" id="3.30.70.330">
    <property type="match status" value="1"/>
</dbReference>
<dbReference type="Proteomes" id="UP000187203">
    <property type="component" value="Unassembled WGS sequence"/>
</dbReference>
<accession>A0A1R3K6J3</accession>